<protein>
    <submittedName>
        <fullName evidence="3">RNA-directed DNA polymerase from mobile element jockey isoform X1</fullName>
    </submittedName>
</protein>
<name>A0ABM3JA19_BACDO</name>
<keyword evidence="3" id="KW-0695">RNA-directed DNA polymerase</keyword>
<reference evidence="2" key="1">
    <citation type="submission" date="2025-05" db="UniProtKB">
        <authorList>
            <consortium name="RefSeq"/>
        </authorList>
    </citation>
    <scope>NUCLEOTIDE SEQUENCE [LARGE SCALE GENOMIC DNA]</scope>
</reference>
<dbReference type="GeneID" id="125776645"/>
<feature type="domain" description="Reverse transcriptase" evidence="1">
    <location>
        <begin position="236"/>
        <end position="408"/>
    </location>
</feature>
<dbReference type="RefSeq" id="XP_049306064.1">
    <property type="nucleotide sequence ID" value="XM_049450107.1"/>
</dbReference>
<keyword evidence="3" id="KW-0808">Transferase</keyword>
<evidence type="ECO:0000313" key="3">
    <source>
        <dbReference type="RefSeq" id="XP_049306064.1"/>
    </source>
</evidence>
<accession>A0ABM3JA19</accession>
<gene>
    <name evidence="3" type="primary">LOC125776645</name>
</gene>
<sequence length="408" mass="46245">MRLLFQILPNINQETSNIHKAIRCASNVSFPLSSTKPVKPAPLWWNNEIASLRQAKQQAWHNFKRNRSTTTLIQFKKLNAQFRRKIKDAKLDCFQKFTSSISASSDPKKIWADIKTLTGLPSNSQIYSLNTSHGNLLYPQYIAQEFASHFSNASSDQTFPPEYIASKRFQILQHRITPTTLSPSAKLLEADISLYELQLALSAVKGQTPGIDKISYPIIKHLPRLLLHRLIKHYNNILNTGLYPHAWKTSAIIPLLKPGKSPCEVNSYRPISLLPCLGKLTEKIIATRLTWYAHSNQLIHHNQVAFKKGQATTDALLHVDHFISNALSSKNHVSLLSLDFQKAFDRIETPVVLRQLDKWKIGPKMYNFIKSFLSNRKLSVLISNTRSSIFPLDNGTPQGPPYQSSCSL</sequence>
<keyword evidence="3" id="KW-0548">Nucleotidyltransferase</keyword>
<dbReference type="InterPro" id="IPR000477">
    <property type="entry name" value="RT_dom"/>
</dbReference>
<proteinExistence type="predicted"/>
<dbReference type="Proteomes" id="UP001652620">
    <property type="component" value="Chromosome 2"/>
</dbReference>
<dbReference type="GO" id="GO:0003964">
    <property type="term" value="F:RNA-directed DNA polymerase activity"/>
    <property type="evidence" value="ECO:0007669"/>
    <property type="project" value="UniProtKB-KW"/>
</dbReference>
<keyword evidence="2" id="KW-1185">Reference proteome</keyword>
<dbReference type="PROSITE" id="PS50878">
    <property type="entry name" value="RT_POL"/>
    <property type="match status" value="1"/>
</dbReference>
<evidence type="ECO:0000313" key="2">
    <source>
        <dbReference type="Proteomes" id="UP001652620"/>
    </source>
</evidence>
<dbReference type="Pfam" id="PF00078">
    <property type="entry name" value="RVT_1"/>
    <property type="match status" value="1"/>
</dbReference>
<evidence type="ECO:0000259" key="1">
    <source>
        <dbReference type="PROSITE" id="PS50878"/>
    </source>
</evidence>
<dbReference type="CDD" id="cd01650">
    <property type="entry name" value="RT_nLTR_like"/>
    <property type="match status" value="1"/>
</dbReference>
<organism evidence="2 3">
    <name type="scientific">Bactrocera dorsalis</name>
    <name type="common">Oriental fruit fly</name>
    <name type="synonym">Dacus dorsalis</name>
    <dbReference type="NCBI Taxonomy" id="27457"/>
    <lineage>
        <taxon>Eukaryota</taxon>
        <taxon>Metazoa</taxon>
        <taxon>Ecdysozoa</taxon>
        <taxon>Arthropoda</taxon>
        <taxon>Hexapoda</taxon>
        <taxon>Insecta</taxon>
        <taxon>Pterygota</taxon>
        <taxon>Neoptera</taxon>
        <taxon>Endopterygota</taxon>
        <taxon>Diptera</taxon>
        <taxon>Brachycera</taxon>
        <taxon>Muscomorpha</taxon>
        <taxon>Tephritoidea</taxon>
        <taxon>Tephritidae</taxon>
        <taxon>Bactrocera</taxon>
        <taxon>Bactrocera</taxon>
    </lineage>
</organism>
<dbReference type="PANTHER" id="PTHR19446">
    <property type="entry name" value="REVERSE TRANSCRIPTASES"/>
    <property type="match status" value="1"/>
</dbReference>
<reference evidence="3" key="2">
    <citation type="submission" date="2025-08" db="UniProtKB">
        <authorList>
            <consortium name="RefSeq"/>
        </authorList>
    </citation>
    <scope>IDENTIFICATION</scope>
    <source>
        <tissue evidence="3">Adult</tissue>
    </source>
</reference>